<dbReference type="AlphaFoldDB" id="A0A8C2EBA9"/>
<evidence type="ECO:0000256" key="1">
    <source>
        <dbReference type="ARBA" id="ARBA00022737"/>
    </source>
</evidence>
<feature type="domain" description="PDZ" evidence="2">
    <location>
        <begin position="34"/>
        <end position="94"/>
    </location>
</feature>
<dbReference type="GO" id="GO:0072659">
    <property type="term" value="P:protein localization to plasma membrane"/>
    <property type="evidence" value="ECO:0007669"/>
    <property type="project" value="TreeGrafter"/>
</dbReference>
<dbReference type="SUPFAM" id="SSF50156">
    <property type="entry name" value="PDZ domain-like"/>
    <property type="match status" value="1"/>
</dbReference>
<dbReference type="GO" id="GO:0005102">
    <property type="term" value="F:signaling receptor binding"/>
    <property type="evidence" value="ECO:0007669"/>
    <property type="project" value="TreeGrafter"/>
</dbReference>
<dbReference type="InterPro" id="IPR051067">
    <property type="entry name" value="NHER"/>
</dbReference>
<keyword evidence="1" id="KW-0677">Repeat</keyword>
<organism evidence="3 4">
    <name type="scientific">Cyprinus carpio</name>
    <name type="common">Common carp</name>
    <dbReference type="NCBI Taxonomy" id="7962"/>
    <lineage>
        <taxon>Eukaryota</taxon>
        <taxon>Metazoa</taxon>
        <taxon>Chordata</taxon>
        <taxon>Craniata</taxon>
        <taxon>Vertebrata</taxon>
        <taxon>Euteleostomi</taxon>
        <taxon>Actinopterygii</taxon>
        <taxon>Neopterygii</taxon>
        <taxon>Teleostei</taxon>
        <taxon>Ostariophysi</taxon>
        <taxon>Cypriniformes</taxon>
        <taxon>Cyprinidae</taxon>
        <taxon>Cyprininae</taxon>
        <taxon>Cyprinus</taxon>
    </lineage>
</organism>
<dbReference type="InterPro" id="IPR001478">
    <property type="entry name" value="PDZ"/>
</dbReference>
<dbReference type="GO" id="GO:0016324">
    <property type="term" value="C:apical plasma membrane"/>
    <property type="evidence" value="ECO:0007669"/>
    <property type="project" value="TreeGrafter"/>
</dbReference>
<evidence type="ECO:0000313" key="4">
    <source>
        <dbReference type="Proteomes" id="UP000694701"/>
    </source>
</evidence>
<dbReference type="Pfam" id="PF00595">
    <property type="entry name" value="PDZ"/>
    <property type="match status" value="1"/>
</dbReference>
<dbReference type="InterPro" id="IPR036034">
    <property type="entry name" value="PDZ_sf"/>
</dbReference>
<protein>
    <recommendedName>
        <fullName evidence="2">PDZ domain-containing protein</fullName>
    </recommendedName>
</protein>
<name>A0A8C2EBA9_CYPCA</name>
<evidence type="ECO:0000313" key="3">
    <source>
        <dbReference type="Ensembl" id="ENSCCRP00020038639.1"/>
    </source>
</evidence>
<dbReference type="Gene3D" id="2.30.42.10">
    <property type="match status" value="1"/>
</dbReference>
<dbReference type="PROSITE" id="PS50106">
    <property type="entry name" value="PDZ"/>
    <property type="match status" value="1"/>
</dbReference>
<evidence type="ECO:0000259" key="2">
    <source>
        <dbReference type="PROSITE" id="PS50106"/>
    </source>
</evidence>
<dbReference type="GO" id="GO:0043495">
    <property type="term" value="F:protein-membrane adaptor activity"/>
    <property type="evidence" value="ECO:0007669"/>
    <property type="project" value="TreeGrafter"/>
</dbReference>
<dbReference type="Proteomes" id="UP000694701">
    <property type="component" value="Unplaced"/>
</dbReference>
<reference evidence="3" key="1">
    <citation type="submission" date="2025-08" db="UniProtKB">
        <authorList>
            <consortium name="Ensembl"/>
        </authorList>
    </citation>
    <scope>IDENTIFICATION</scope>
</reference>
<sequence length="107" mass="12063">MVVHCVSLAVVNRTYQRAKTNSLTNFVLLIPSPRVCVLKREDGENFGFHLCVEKGQQGHVIRQLDSLGVAERSGLKDGDRLLEVNEMFVDNVEHMVVRVDHNSASWC</sequence>
<dbReference type="PANTHER" id="PTHR14191">
    <property type="entry name" value="PDZ DOMAIN CONTAINING PROTEIN"/>
    <property type="match status" value="1"/>
</dbReference>
<dbReference type="CDD" id="cd06768">
    <property type="entry name" value="PDZ_NHERF-like"/>
    <property type="match status" value="1"/>
</dbReference>
<dbReference type="Ensembl" id="ENSCCRT00020042177.1">
    <property type="protein sequence ID" value="ENSCCRP00020038639.1"/>
    <property type="gene ID" value="ENSCCRG00020017238.1"/>
</dbReference>
<proteinExistence type="predicted"/>
<dbReference type="PANTHER" id="PTHR14191:SF20">
    <property type="entry name" value="NA(+)_H(+) EXCHANGE REGULATORY COFACTOR NHE-RF4"/>
    <property type="match status" value="1"/>
</dbReference>
<accession>A0A8C2EBA9</accession>